<protein>
    <recommendedName>
        <fullName evidence="5">Omega-amidase YafV</fullName>
        <ecNumber evidence="3">3.5.1.3</ecNumber>
    </recommendedName>
</protein>
<dbReference type="CDD" id="cd07575">
    <property type="entry name" value="Xc-1258_like"/>
    <property type="match status" value="1"/>
</dbReference>
<dbReference type="GO" id="GO:0050152">
    <property type="term" value="F:omega-amidase activity"/>
    <property type="evidence" value="ECO:0007669"/>
    <property type="project" value="UniProtKB-EC"/>
</dbReference>
<dbReference type="AlphaFoldDB" id="A0A2G6JAC8"/>
<gene>
    <name evidence="7" type="ORF">CSA61_02205</name>
</gene>
<organism evidence="7 8">
    <name type="scientific">Neptuniibacter caesariensis</name>
    <dbReference type="NCBI Taxonomy" id="207954"/>
    <lineage>
        <taxon>Bacteria</taxon>
        <taxon>Pseudomonadati</taxon>
        <taxon>Pseudomonadota</taxon>
        <taxon>Gammaproteobacteria</taxon>
        <taxon>Oceanospirillales</taxon>
        <taxon>Oceanospirillaceae</taxon>
        <taxon>Neptuniibacter</taxon>
    </lineage>
</organism>
<dbReference type="Pfam" id="PF00795">
    <property type="entry name" value="CN_hydrolase"/>
    <property type="match status" value="1"/>
</dbReference>
<dbReference type="PANTHER" id="PTHR47799">
    <property type="entry name" value="OMEGA-AMIDASE YAFV"/>
    <property type="match status" value="1"/>
</dbReference>
<accession>A0A2G6JAC8</accession>
<comment type="catalytic activity">
    <reaction evidence="4">
        <text>a monoamide of a dicarboxylate + H2O = a dicarboxylate + NH4(+)</text>
        <dbReference type="Rhea" id="RHEA:11716"/>
        <dbReference type="ChEBI" id="CHEBI:15377"/>
        <dbReference type="ChEBI" id="CHEBI:28938"/>
        <dbReference type="ChEBI" id="CHEBI:28965"/>
        <dbReference type="ChEBI" id="CHEBI:77450"/>
        <dbReference type="EC" id="3.5.1.3"/>
    </reaction>
</comment>
<comment type="similarity">
    <text evidence="1">Belongs to the carbon-nitrogen hydrolase superfamily. NIT1/NIT2 family.</text>
</comment>
<evidence type="ECO:0000256" key="3">
    <source>
        <dbReference type="ARBA" id="ARBA00039118"/>
    </source>
</evidence>
<dbReference type="SUPFAM" id="SSF56317">
    <property type="entry name" value="Carbon-nitrogen hydrolase"/>
    <property type="match status" value="1"/>
</dbReference>
<dbReference type="InterPro" id="IPR036526">
    <property type="entry name" value="C-N_Hydrolase_sf"/>
</dbReference>
<proteinExistence type="inferred from homology"/>
<dbReference type="InterPro" id="IPR003010">
    <property type="entry name" value="C-N_Hydrolase"/>
</dbReference>
<dbReference type="NCBIfam" id="NF007757">
    <property type="entry name" value="PRK10438.1"/>
    <property type="match status" value="1"/>
</dbReference>
<comment type="caution">
    <text evidence="7">The sequence shown here is derived from an EMBL/GenBank/DDBJ whole genome shotgun (WGS) entry which is preliminary data.</text>
</comment>
<evidence type="ECO:0000313" key="8">
    <source>
        <dbReference type="Proteomes" id="UP000242733"/>
    </source>
</evidence>
<dbReference type="InterPro" id="IPR052737">
    <property type="entry name" value="Omega-amidase_YafV"/>
</dbReference>
<sequence>MQDLRVSLIQTNLVWQDAQANMNHIRQLLEPLVGKTDLIVLPEMFNSGFSMQPELIAETVDGETVQWLRKQAERTGAAICGSIAVRLAQGFANRMLFVTPDGTVQHYDKRHLFRMGDEHQHYVEGKERRIVEYRGWRILLQVCYDLRFPVWSRNCNDYDLVAYVANWPGSRRGPWRTLLQARALENQCYCVGVNRIGEDGNGLAYTGDSLLVDYLGELKIDSAPETAFVTTATLAAEPLLAFREKFPAWRDRDHFQLEL</sequence>
<dbReference type="EMBL" id="PDSG01000008">
    <property type="protein sequence ID" value="PIE20367.1"/>
    <property type="molecule type" value="Genomic_DNA"/>
</dbReference>
<evidence type="ECO:0000313" key="7">
    <source>
        <dbReference type="EMBL" id="PIE20367.1"/>
    </source>
</evidence>
<dbReference type="FunFam" id="3.60.110.10:FF:000004">
    <property type="entry name" value="Carbon-nitrogen hydrolase"/>
    <property type="match status" value="1"/>
</dbReference>
<name>A0A2G6JAC8_NEPCE</name>
<evidence type="ECO:0000259" key="6">
    <source>
        <dbReference type="PROSITE" id="PS50263"/>
    </source>
</evidence>
<feature type="domain" description="CN hydrolase" evidence="6">
    <location>
        <begin position="4"/>
        <end position="236"/>
    </location>
</feature>
<dbReference type="InterPro" id="IPR001110">
    <property type="entry name" value="UPF0012_CS"/>
</dbReference>
<dbReference type="PROSITE" id="PS01227">
    <property type="entry name" value="UPF0012"/>
    <property type="match status" value="1"/>
</dbReference>
<evidence type="ECO:0000256" key="2">
    <source>
        <dbReference type="ARBA" id="ARBA00022801"/>
    </source>
</evidence>
<reference evidence="7 8" key="1">
    <citation type="submission" date="2017-10" db="EMBL/GenBank/DDBJ databases">
        <title>Novel microbial diversity and functional potential in the marine mammal oral microbiome.</title>
        <authorList>
            <person name="Dudek N.K."/>
            <person name="Sun C.L."/>
            <person name="Burstein D."/>
            <person name="Kantor R.S."/>
            <person name="Aliaga Goltsman D.S."/>
            <person name="Bik E.M."/>
            <person name="Thomas B.C."/>
            <person name="Banfield J.F."/>
            <person name="Relman D.A."/>
        </authorList>
    </citation>
    <scope>NUCLEOTIDE SEQUENCE [LARGE SCALE GENOMIC DNA]</scope>
    <source>
        <strain evidence="7">DOLJORAL78_49_30</strain>
    </source>
</reference>
<dbReference type="Proteomes" id="UP000242733">
    <property type="component" value="Unassembled WGS sequence"/>
</dbReference>
<dbReference type="GO" id="GO:0106008">
    <property type="term" value="F:2-oxoglutaramate amidase activity"/>
    <property type="evidence" value="ECO:0007669"/>
    <property type="project" value="TreeGrafter"/>
</dbReference>
<dbReference type="EC" id="3.5.1.3" evidence="3"/>
<keyword evidence="2 7" id="KW-0378">Hydrolase</keyword>
<dbReference type="PROSITE" id="PS50263">
    <property type="entry name" value="CN_HYDROLASE"/>
    <property type="match status" value="1"/>
</dbReference>
<evidence type="ECO:0000256" key="1">
    <source>
        <dbReference type="ARBA" id="ARBA00010613"/>
    </source>
</evidence>
<dbReference type="Gene3D" id="3.60.110.10">
    <property type="entry name" value="Carbon-nitrogen hydrolase"/>
    <property type="match status" value="1"/>
</dbReference>
<evidence type="ECO:0000256" key="5">
    <source>
        <dbReference type="ARBA" id="ARBA00072139"/>
    </source>
</evidence>
<dbReference type="PANTHER" id="PTHR47799:SF1">
    <property type="entry name" value="OMEGA-AMIDASE YAFV"/>
    <property type="match status" value="1"/>
</dbReference>
<evidence type="ECO:0000256" key="4">
    <source>
        <dbReference type="ARBA" id="ARBA00052904"/>
    </source>
</evidence>